<dbReference type="Proteomes" id="UP001431656">
    <property type="component" value="Chromosome"/>
</dbReference>
<dbReference type="AlphaFoldDB" id="A0AAN0KBI7"/>
<dbReference type="KEGG" id="broo:brsh051_27230"/>
<evidence type="ECO:0000313" key="2">
    <source>
        <dbReference type="Proteomes" id="UP001431656"/>
    </source>
</evidence>
<proteinExistence type="predicted"/>
<evidence type="ECO:0000313" key="1">
    <source>
        <dbReference type="EMBL" id="BEH03442.1"/>
    </source>
</evidence>
<gene>
    <name evidence="1" type="ORF">brsh051_27230</name>
</gene>
<dbReference type="Pfam" id="PF10698">
    <property type="entry name" value="DUF2505"/>
    <property type="match status" value="1"/>
</dbReference>
<protein>
    <recommendedName>
        <fullName evidence="3">DUF2505 domain-containing protein</fullName>
    </recommendedName>
</protein>
<organism evidence="1 2">
    <name type="scientific">Brooklawnia propionicigenes</name>
    <dbReference type="NCBI Taxonomy" id="3041175"/>
    <lineage>
        <taxon>Bacteria</taxon>
        <taxon>Bacillati</taxon>
        <taxon>Actinomycetota</taxon>
        <taxon>Actinomycetes</taxon>
        <taxon>Propionibacteriales</taxon>
        <taxon>Propionibacteriaceae</taxon>
        <taxon>Brooklawnia</taxon>
    </lineage>
</organism>
<evidence type="ECO:0008006" key="3">
    <source>
        <dbReference type="Google" id="ProtNLM"/>
    </source>
</evidence>
<dbReference type="EMBL" id="AP028056">
    <property type="protein sequence ID" value="BEH03442.1"/>
    <property type="molecule type" value="Genomic_DNA"/>
</dbReference>
<accession>A0AAN0KBI7</accession>
<dbReference type="InterPro" id="IPR019639">
    <property type="entry name" value="DUF2505"/>
</dbReference>
<sequence length="162" mass="17214">MAMQISARHNYSASPDRILAMMADELWLTEVARRAGAAEWAASVDSAGSHMRAALPAPARAQRFTGSTMEIDLTISWNPLADDGTSNGRITVVTPGMPASMGGTAHLVSESGLSIVDYLADFVITVPLLGRTLEQAAAPYVRRVIDIQQSVGNDYLAGRIIG</sequence>
<name>A0AAN0KBI7_9ACTN</name>
<keyword evidence="2" id="KW-1185">Reference proteome</keyword>
<reference evidence="1" key="1">
    <citation type="journal article" date="2024" name="Int. J. Syst. Evol. Microbiol.">
        <title>Brooklawnia propionicigenes sp. nov., a facultatively anaerobic, propionate-producing bacterium isolated from a methanogenic reactor treating waste from cattle farms.</title>
        <authorList>
            <person name="Akita Y."/>
            <person name="Ueki A."/>
            <person name="Tonouchi A."/>
            <person name="Sugawara Y."/>
            <person name="Honma S."/>
            <person name="Kaku N."/>
            <person name="Ueki K."/>
        </authorList>
    </citation>
    <scope>NUCLEOTIDE SEQUENCE</scope>
    <source>
        <strain evidence="1">SH051</strain>
    </source>
</reference>